<protein>
    <recommendedName>
        <fullName evidence="3">DUF3558 domain-containing protein</fullName>
    </recommendedName>
</protein>
<evidence type="ECO:0008006" key="3">
    <source>
        <dbReference type="Google" id="ProtNLM"/>
    </source>
</evidence>
<keyword evidence="2" id="KW-1185">Reference proteome</keyword>
<reference evidence="2" key="1">
    <citation type="submission" date="2015-07" db="EMBL/GenBank/DDBJ databases">
        <authorList>
            <person name="Urmite Genomes"/>
        </authorList>
    </citation>
    <scope>NUCLEOTIDE SEQUENCE [LARGE SCALE GENOMIC DNA]</scope>
    <source>
        <strain evidence="2">type strain: ATCC 49404</strain>
    </source>
</reference>
<dbReference type="Proteomes" id="UP000199147">
    <property type="component" value="Unassembled WGS sequence"/>
</dbReference>
<evidence type="ECO:0000313" key="2">
    <source>
        <dbReference type="Proteomes" id="UP000199147"/>
    </source>
</evidence>
<sequence precursor="true">MAVLAALVGSTACSHVVTGQPVAGVHEAPADTATWRDHVLPSDCLLSGQQMSALAGVAIDNGLDTNIKHSDGTVGHSCNYYATAGGVLSFTATIKVQSPSTGVITEELLADIGQPGATEVPGVGRRMLIEPLTRPGAFPAMRVATDKYLTNVVLVIGNIPGPPDVSAWKKAAAEILKALPA</sequence>
<dbReference type="EMBL" id="CWKH01000001">
    <property type="protein sequence ID" value="CRZ15273.1"/>
    <property type="molecule type" value="Genomic_DNA"/>
</dbReference>
<gene>
    <name evidence="1" type="ORF">BN2156_02133</name>
</gene>
<name>A0A0H5RMN0_9MYCO</name>
<proteinExistence type="predicted"/>
<accession>A0A0H5RMN0</accession>
<dbReference type="AlphaFoldDB" id="A0A0H5RMN0"/>
<organism evidence="1 2">
    <name type="scientific">Mycolicibacterium neworleansense</name>
    <dbReference type="NCBI Taxonomy" id="146018"/>
    <lineage>
        <taxon>Bacteria</taxon>
        <taxon>Bacillati</taxon>
        <taxon>Actinomycetota</taxon>
        <taxon>Actinomycetes</taxon>
        <taxon>Mycobacteriales</taxon>
        <taxon>Mycobacteriaceae</taxon>
        <taxon>Mycolicibacterium</taxon>
    </lineage>
</organism>
<evidence type="ECO:0000313" key="1">
    <source>
        <dbReference type="EMBL" id="CRZ15273.1"/>
    </source>
</evidence>